<sequence>MKKQLVRDTLIQLDVTTKKPSSADKIIEYNVNMNVSLSNEKKSRIFQMTQSLVIIILAITFLIAYTQLKTEIQILEAQMELINSNLAILILKREEHHVNSNRTNTHQESVIEFRPYNTNNKMSIHYKLSSEANDDTTLTSFNEDNAKLENNVNNRVIRSIITFEEHNETERTTLNYMNNDKNEDSTTWNDSRAGRMQRDVGRGPLVATFVGAVPEQHVTDTVYIGPWVKKNESRYGFNKFHLVEDKRSIEVTANGLFMISTQIYYFGEPTHHSYWILLSSEGSSTTKKVIKCASVSAVSATETSCYTSVILPLRRGDRLRIQQQERDRLINLREGYSYVQITLLSNDQQRRRTSSIDRL</sequence>
<evidence type="ECO:0008006" key="4">
    <source>
        <dbReference type="Google" id="ProtNLM"/>
    </source>
</evidence>
<dbReference type="Proteomes" id="UP001168972">
    <property type="component" value="Unassembled WGS sequence"/>
</dbReference>
<name>A0AA39F284_MICHY</name>
<dbReference type="SUPFAM" id="SSF49842">
    <property type="entry name" value="TNF-like"/>
    <property type="match status" value="1"/>
</dbReference>
<feature type="transmembrane region" description="Helical" evidence="1">
    <location>
        <begin position="51"/>
        <end position="68"/>
    </location>
</feature>
<keyword evidence="1" id="KW-1133">Transmembrane helix</keyword>
<evidence type="ECO:0000313" key="2">
    <source>
        <dbReference type="EMBL" id="KAK0161581.1"/>
    </source>
</evidence>
<keyword evidence="3" id="KW-1185">Reference proteome</keyword>
<dbReference type="EMBL" id="JAQQBR010001835">
    <property type="protein sequence ID" value="KAK0161581.1"/>
    <property type="molecule type" value="Genomic_DNA"/>
</dbReference>
<dbReference type="AlphaFoldDB" id="A0AA39F284"/>
<reference evidence="2" key="2">
    <citation type="submission" date="2023-03" db="EMBL/GenBank/DDBJ databases">
        <authorList>
            <person name="Inwood S.N."/>
            <person name="Skelly J.G."/>
            <person name="Guhlin J."/>
            <person name="Harrop T.W.R."/>
            <person name="Goldson S.G."/>
            <person name="Dearden P.K."/>
        </authorList>
    </citation>
    <scope>NUCLEOTIDE SEQUENCE</scope>
    <source>
        <strain evidence="2">Lincoln</strain>
        <tissue evidence="2">Whole body</tissue>
    </source>
</reference>
<accession>A0AA39F284</accession>
<dbReference type="InterPro" id="IPR008983">
    <property type="entry name" value="Tumour_necrosis_fac-like_dom"/>
</dbReference>
<keyword evidence="1" id="KW-0472">Membrane</keyword>
<dbReference type="Gene3D" id="2.60.120.40">
    <property type="match status" value="1"/>
</dbReference>
<protein>
    <recommendedName>
        <fullName evidence="4">TNF family profile domain-containing protein</fullName>
    </recommendedName>
</protein>
<evidence type="ECO:0000313" key="3">
    <source>
        <dbReference type="Proteomes" id="UP001168972"/>
    </source>
</evidence>
<evidence type="ECO:0000256" key="1">
    <source>
        <dbReference type="SAM" id="Phobius"/>
    </source>
</evidence>
<comment type="caution">
    <text evidence="2">The sequence shown here is derived from an EMBL/GenBank/DDBJ whole genome shotgun (WGS) entry which is preliminary data.</text>
</comment>
<gene>
    <name evidence="2" type="ORF">PV327_010037</name>
</gene>
<organism evidence="2 3">
    <name type="scientific">Microctonus hyperodae</name>
    <name type="common">Parasitoid wasp</name>
    <dbReference type="NCBI Taxonomy" id="165561"/>
    <lineage>
        <taxon>Eukaryota</taxon>
        <taxon>Metazoa</taxon>
        <taxon>Ecdysozoa</taxon>
        <taxon>Arthropoda</taxon>
        <taxon>Hexapoda</taxon>
        <taxon>Insecta</taxon>
        <taxon>Pterygota</taxon>
        <taxon>Neoptera</taxon>
        <taxon>Endopterygota</taxon>
        <taxon>Hymenoptera</taxon>
        <taxon>Apocrita</taxon>
        <taxon>Ichneumonoidea</taxon>
        <taxon>Braconidae</taxon>
        <taxon>Euphorinae</taxon>
        <taxon>Microctonus</taxon>
    </lineage>
</organism>
<keyword evidence="1" id="KW-0812">Transmembrane</keyword>
<proteinExistence type="predicted"/>
<reference evidence="2" key="1">
    <citation type="journal article" date="2023" name="bioRxiv">
        <title>Scaffold-level genome assemblies of two parasitoid biocontrol wasps reveal the parthenogenesis mechanism and an associated novel virus.</title>
        <authorList>
            <person name="Inwood S."/>
            <person name="Skelly J."/>
            <person name="Guhlin J."/>
            <person name="Harrop T."/>
            <person name="Goldson S."/>
            <person name="Dearden P."/>
        </authorList>
    </citation>
    <scope>NUCLEOTIDE SEQUENCE</scope>
    <source>
        <strain evidence="2">Lincoln</strain>
        <tissue evidence="2">Whole body</tissue>
    </source>
</reference>